<proteinExistence type="predicted"/>
<feature type="domain" description="CHAD" evidence="2">
    <location>
        <begin position="8"/>
        <end position="289"/>
    </location>
</feature>
<dbReference type="InterPro" id="IPR038186">
    <property type="entry name" value="CHAD_dom_sf"/>
</dbReference>
<evidence type="ECO:0000313" key="4">
    <source>
        <dbReference type="Proteomes" id="UP000678276"/>
    </source>
</evidence>
<dbReference type="Pfam" id="PF05235">
    <property type="entry name" value="CHAD"/>
    <property type="match status" value="1"/>
</dbReference>
<dbReference type="SMART" id="SM00880">
    <property type="entry name" value="CHAD"/>
    <property type="match status" value="1"/>
</dbReference>
<comment type="caution">
    <text evidence="3">The sequence shown here is derived from an EMBL/GenBank/DDBJ whole genome shotgun (WGS) entry which is preliminary data.</text>
</comment>
<name>A0ABS4BPC5_9HYPH</name>
<gene>
    <name evidence="3" type="ORF">J6595_20910</name>
</gene>
<dbReference type="Gene3D" id="1.40.20.10">
    <property type="entry name" value="CHAD domain"/>
    <property type="match status" value="1"/>
</dbReference>
<sequence length="325" mass="35801">MAYKIRPARPLDAEFRKVALAQIDRALADLRGEDGDLHEAIHEARKRLKKLRGLVRLIRPADDDLYADLNAAFRDGARGLSGVRDKAALIEALDDLETHFAGQLKAGSLRSVRAKLVADRDAAVELDSDAASIRNAVLAMEQARPRIEAFQIGGGRHDAKKAGRIVARGAAKTFERARDALAIAAKSRDAEDLHDLRKRVKYHWMHLRLLAPAWPEAFGAPIDLAKSIADDLGRDHDFAVLRGEVRADPDAFGDEETLSLLIALIDRRQSELREAGIAGARRLLVETGDSFSRRIARLYRLAADEGEKNGDAMPAEPPKADRRVA</sequence>
<dbReference type="RefSeq" id="WP_209597421.1">
    <property type="nucleotide sequence ID" value="NZ_JAGJCF010000024.1"/>
</dbReference>
<feature type="region of interest" description="Disordered" evidence="1">
    <location>
        <begin position="306"/>
        <end position="325"/>
    </location>
</feature>
<organism evidence="3 4">
    <name type="scientific">Jiella mangrovi</name>
    <dbReference type="NCBI Taxonomy" id="2821407"/>
    <lineage>
        <taxon>Bacteria</taxon>
        <taxon>Pseudomonadati</taxon>
        <taxon>Pseudomonadota</taxon>
        <taxon>Alphaproteobacteria</taxon>
        <taxon>Hyphomicrobiales</taxon>
        <taxon>Aurantimonadaceae</taxon>
        <taxon>Jiella</taxon>
    </lineage>
</organism>
<keyword evidence="4" id="KW-1185">Reference proteome</keyword>
<evidence type="ECO:0000259" key="2">
    <source>
        <dbReference type="PROSITE" id="PS51708"/>
    </source>
</evidence>
<evidence type="ECO:0000313" key="3">
    <source>
        <dbReference type="EMBL" id="MBP0618049.1"/>
    </source>
</evidence>
<dbReference type="PANTHER" id="PTHR39339:SF1">
    <property type="entry name" value="CHAD DOMAIN-CONTAINING PROTEIN"/>
    <property type="match status" value="1"/>
</dbReference>
<protein>
    <submittedName>
        <fullName evidence="3">CHAD domain-containing protein</fullName>
    </submittedName>
</protein>
<dbReference type="PANTHER" id="PTHR39339">
    <property type="entry name" value="SLR1444 PROTEIN"/>
    <property type="match status" value="1"/>
</dbReference>
<dbReference type="Proteomes" id="UP000678276">
    <property type="component" value="Unassembled WGS sequence"/>
</dbReference>
<dbReference type="PROSITE" id="PS51708">
    <property type="entry name" value="CHAD"/>
    <property type="match status" value="1"/>
</dbReference>
<accession>A0ABS4BPC5</accession>
<dbReference type="InterPro" id="IPR007899">
    <property type="entry name" value="CHAD_dom"/>
</dbReference>
<dbReference type="EMBL" id="JAGJCF010000024">
    <property type="protein sequence ID" value="MBP0618049.1"/>
    <property type="molecule type" value="Genomic_DNA"/>
</dbReference>
<reference evidence="3 4" key="1">
    <citation type="submission" date="2021-04" db="EMBL/GenBank/DDBJ databases">
        <title>Whole genome sequence of Jiella sp. KSK16Y-1.</title>
        <authorList>
            <person name="Tuo L."/>
        </authorList>
    </citation>
    <scope>NUCLEOTIDE SEQUENCE [LARGE SCALE GENOMIC DNA]</scope>
    <source>
        <strain evidence="3 4">KSK16Y-1</strain>
    </source>
</reference>
<evidence type="ECO:0000256" key="1">
    <source>
        <dbReference type="SAM" id="MobiDB-lite"/>
    </source>
</evidence>